<evidence type="ECO:0000313" key="2">
    <source>
        <dbReference type="EMBL" id="KAK4886358.1"/>
    </source>
</evidence>
<dbReference type="Proteomes" id="UP001353858">
    <property type="component" value="Unassembled WGS sequence"/>
</dbReference>
<name>A0AAN7PHG7_9COLE</name>
<organism evidence="2 3">
    <name type="scientific">Aquatica leii</name>
    <dbReference type="NCBI Taxonomy" id="1421715"/>
    <lineage>
        <taxon>Eukaryota</taxon>
        <taxon>Metazoa</taxon>
        <taxon>Ecdysozoa</taxon>
        <taxon>Arthropoda</taxon>
        <taxon>Hexapoda</taxon>
        <taxon>Insecta</taxon>
        <taxon>Pterygota</taxon>
        <taxon>Neoptera</taxon>
        <taxon>Endopterygota</taxon>
        <taxon>Coleoptera</taxon>
        <taxon>Polyphaga</taxon>
        <taxon>Elateriformia</taxon>
        <taxon>Elateroidea</taxon>
        <taxon>Lampyridae</taxon>
        <taxon>Luciolinae</taxon>
        <taxon>Aquatica</taxon>
    </lineage>
</organism>
<dbReference type="AlphaFoldDB" id="A0AAN7PHG7"/>
<accession>A0AAN7PHG7</accession>
<evidence type="ECO:0000313" key="3">
    <source>
        <dbReference type="Proteomes" id="UP001353858"/>
    </source>
</evidence>
<reference evidence="3" key="1">
    <citation type="submission" date="2023-01" db="EMBL/GenBank/DDBJ databases">
        <title>Key to firefly adult light organ development and bioluminescence: homeobox transcription factors regulate luciferase expression and transportation to peroxisome.</title>
        <authorList>
            <person name="Fu X."/>
        </authorList>
    </citation>
    <scope>NUCLEOTIDE SEQUENCE [LARGE SCALE GENOMIC DNA]</scope>
</reference>
<proteinExistence type="predicted"/>
<evidence type="ECO:0000256" key="1">
    <source>
        <dbReference type="SAM" id="SignalP"/>
    </source>
</evidence>
<dbReference type="EMBL" id="JARPUR010000001">
    <property type="protein sequence ID" value="KAK4886358.1"/>
    <property type="molecule type" value="Genomic_DNA"/>
</dbReference>
<sequence length="179" mass="20517">MAFQYSLWILTVTITSVLSAYKPINFVSKEPQRDTRSISSFSTLTVHPLQTPYLNNFPTDSFQAIGSPYADGEYWNNRLYASNPFNGLIVEINPDGHVTPDYSDGLAYPDSYLITGPTAKKVAKLLYSRELFYSNYPHISALLRNQQIRRENGLEENRLGSLRRGSPFVHFRHQYVYLP</sequence>
<keyword evidence="1" id="KW-0732">Signal</keyword>
<gene>
    <name evidence="2" type="ORF">RN001_002629</name>
</gene>
<keyword evidence="3" id="KW-1185">Reference proteome</keyword>
<feature type="chain" id="PRO_5043023820" evidence="1">
    <location>
        <begin position="20"/>
        <end position="179"/>
    </location>
</feature>
<comment type="caution">
    <text evidence="2">The sequence shown here is derived from an EMBL/GenBank/DDBJ whole genome shotgun (WGS) entry which is preliminary data.</text>
</comment>
<feature type="signal peptide" evidence="1">
    <location>
        <begin position="1"/>
        <end position="19"/>
    </location>
</feature>
<protein>
    <submittedName>
        <fullName evidence="2">Uncharacterized protein</fullName>
    </submittedName>
</protein>